<dbReference type="InterPro" id="IPR050256">
    <property type="entry name" value="Glycosyltransferase_2"/>
</dbReference>
<dbReference type="Pfam" id="PF00535">
    <property type="entry name" value="Glycos_transf_2"/>
    <property type="match status" value="1"/>
</dbReference>
<name>A0A2H0N7D6_9BACT</name>
<dbReference type="Proteomes" id="UP000229893">
    <property type="component" value="Unassembled WGS sequence"/>
</dbReference>
<dbReference type="InterPro" id="IPR001173">
    <property type="entry name" value="Glyco_trans_2-like"/>
</dbReference>
<dbReference type="Gene3D" id="3.90.550.10">
    <property type="entry name" value="Spore Coat Polysaccharide Biosynthesis Protein SpsA, Chain A"/>
    <property type="match status" value="1"/>
</dbReference>
<dbReference type="PANTHER" id="PTHR48090">
    <property type="entry name" value="UNDECAPRENYL-PHOSPHATE 4-DEOXY-4-FORMAMIDO-L-ARABINOSE TRANSFERASE-RELATED"/>
    <property type="match status" value="1"/>
</dbReference>
<dbReference type="CDD" id="cd04179">
    <property type="entry name" value="DPM_DPG-synthase_like"/>
    <property type="match status" value="1"/>
</dbReference>
<proteinExistence type="predicted"/>
<dbReference type="SUPFAM" id="SSF53448">
    <property type="entry name" value="Nucleotide-diphospho-sugar transferases"/>
    <property type="match status" value="1"/>
</dbReference>
<evidence type="ECO:0000313" key="3">
    <source>
        <dbReference type="Proteomes" id="UP000229893"/>
    </source>
</evidence>
<gene>
    <name evidence="2" type="ORF">COV57_02470</name>
</gene>
<dbReference type="AlphaFoldDB" id="A0A2H0N7D6"/>
<accession>A0A2H0N7D6</accession>
<protein>
    <submittedName>
        <fullName evidence="2">Glycosyl transferase</fullName>
    </submittedName>
</protein>
<sequence length="231" mass="26473">MSKLSIVIPVYNEEKTLRELLKRVVEARLPNNIEKEIILVDDASSDVTSDIIKNLSSDYIKIKHEKNRGKGAAIISGLKKVTGDLVLIQDADLEYNPDDYLNLLEPLLENRAEVVYGSRFLVRGTIASISGLSYLSNKFLTWLSNIMTGMNLTDMETGYKVFKRSIIFEIYPKLRSQRFGIEPEITSLVKKYRVGEVPISFKGRTIREGKKIRWYDGLRAIIYIVYFNVKN</sequence>
<dbReference type="GO" id="GO:0016740">
    <property type="term" value="F:transferase activity"/>
    <property type="evidence" value="ECO:0007669"/>
    <property type="project" value="UniProtKB-KW"/>
</dbReference>
<organism evidence="2 3">
    <name type="scientific">Candidatus Liptonbacteria bacterium CG11_big_fil_rev_8_21_14_0_20_35_14</name>
    <dbReference type="NCBI Taxonomy" id="1974634"/>
    <lineage>
        <taxon>Bacteria</taxon>
        <taxon>Candidatus Liptoniibacteriota</taxon>
    </lineage>
</organism>
<dbReference type="InterPro" id="IPR029044">
    <property type="entry name" value="Nucleotide-diphossugar_trans"/>
</dbReference>
<reference evidence="2 3" key="1">
    <citation type="submission" date="2017-09" db="EMBL/GenBank/DDBJ databases">
        <title>Depth-based differentiation of microbial function through sediment-hosted aquifers and enrichment of novel symbionts in the deep terrestrial subsurface.</title>
        <authorList>
            <person name="Probst A.J."/>
            <person name="Ladd B."/>
            <person name="Jarett J.K."/>
            <person name="Geller-Mcgrath D.E."/>
            <person name="Sieber C.M."/>
            <person name="Emerson J.B."/>
            <person name="Anantharaman K."/>
            <person name="Thomas B.C."/>
            <person name="Malmstrom R."/>
            <person name="Stieglmeier M."/>
            <person name="Klingl A."/>
            <person name="Woyke T."/>
            <person name="Ryan C.M."/>
            <person name="Banfield J.F."/>
        </authorList>
    </citation>
    <scope>NUCLEOTIDE SEQUENCE [LARGE SCALE GENOMIC DNA]</scope>
    <source>
        <strain evidence="2">CG11_big_fil_rev_8_21_14_0_20_35_14</strain>
    </source>
</reference>
<evidence type="ECO:0000313" key="2">
    <source>
        <dbReference type="EMBL" id="PIR04803.1"/>
    </source>
</evidence>
<feature type="domain" description="Glycosyltransferase 2-like" evidence="1">
    <location>
        <begin position="5"/>
        <end position="166"/>
    </location>
</feature>
<dbReference type="EMBL" id="PCWO01000035">
    <property type="protein sequence ID" value="PIR04803.1"/>
    <property type="molecule type" value="Genomic_DNA"/>
</dbReference>
<dbReference type="PANTHER" id="PTHR48090:SF7">
    <property type="entry name" value="RFBJ PROTEIN"/>
    <property type="match status" value="1"/>
</dbReference>
<keyword evidence="2" id="KW-0808">Transferase</keyword>
<comment type="caution">
    <text evidence="2">The sequence shown here is derived from an EMBL/GenBank/DDBJ whole genome shotgun (WGS) entry which is preliminary data.</text>
</comment>
<evidence type="ECO:0000259" key="1">
    <source>
        <dbReference type="Pfam" id="PF00535"/>
    </source>
</evidence>